<gene>
    <name evidence="1" type="ORF">I306_02612</name>
</gene>
<evidence type="ECO:0000313" key="2">
    <source>
        <dbReference type="Proteomes" id="UP000054272"/>
    </source>
</evidence>
<reference evidence="1 2" key="1">
    <citation type="submission" date="2015-01" db="EMBL/GenBank/DDBJ databases">
        <title>The Genome Sequence of Cryptococcus gattii EJB2.</title>
        <authorList>
            <consortium name="The Broad Institute Genomics Platform"/>
            <person name="Cuomo C."/>
            <person name="Litvintseva A."/>
            <person name="Chen Y."/>
            <person name="Heitman J."/>
            <person name="Sun S."/>
            <person name="Springer D."/>
            <person name="Dromer F."/>
            <person name="Young S."/>
            <person name="Zeng Q."/>
            <person name="Gargeya S."/>
            <person name="Abouelleil A."/>
            <person name="Alvarado L."/>
            <person name="Chapman S.B."/>
            <person name="Gainer-Dewar J."/>
            <person name="Goldberg J."/>
            <person name="Griggs A."/>
            <person name="Gujja S."/>
            <person name="Hansen M."/>
            <person name="Howarth C."/>
            <person name="Imamovic A."/>
            <person name="Larimer J."/>
            <person name="Murphy C."/>
            <person name="Naylor J."/>
            <person name="Pearson M."/>
            <person name="Priest M."/>
            <person name="Roberts A."/>
            <person name="Saif S."/>
            <person name="Shea T."/>
            <person name="Sykes S."/>
            <person name="Wortman J."/>
            <person name="Nusbaum C."/>
            <person name="Birren B."/>
        </authorList>
    </citation>
    <scope>NUCLEOTIDE SEQUENCE [LARGE SCALE GENOMIC DNA]</scope>
    <source>
        <strain evidence="1 2">EJB2</strain>
    </source>
</reference>
<organism evidence="1 2">
    <name type="scientific">Cryptococcus gattii EJB2</name>
    <dbReference type="NCBI Taxonomy" id="1296103"/>
    <lineage>
        <taxon>Eukaryota</taxon>
        <taxon>Fungi</taxon>
        <taxon>Dikarya</taxon>
        <taxon>Basidiomycota</taxon>
        <taxon>Agaricomycotina</taxon>
        <taxon>Tremellomycetes</taxon>
        <taxon>Tremellales</taxon>
        <taxon>Cryptococcaceae</taxon>
        <taxon>Cryptococcus</taxon>
        <taxon>Cryptococcus gattii species complex</taxon>
    </lineage>
</organism>
<proteinExistence type="predicted"/>
<name>A0ABR5BY69_9TREE</name>
<dbReference type="Proteomes" id="UP000054272">
    <property type="component" value="Unassembled WGS sequence"/>
</dbReference>
<sequence>MSAMYTRPTYIMTELEDRILAYERIWNAVLQEYPIQQAYNDAVEYGMSFAINKAKLSRLPKIPPHVDHSYTLPSTIAPPSTDFTFNRTEPRTSAVRFSSPIGS</sequence>
<keyword evidence="2" id="KW-1185">Reference proteome</keyword>
<protein>
    <submittedName>
        <fullName evidence="1">Uncharacterized protein</fullName>
    </submittedName>
</protein>
<accession>A0ABR5BY69</accession>
<dbReference type="EMBL" id="KN848634">
    <property type="protein sequence ID" value="KIR80334.1"/>
    <property type="molecule type" value="Genomic_DNA"/>
</dbReference>
<evidence type="ECO:0000313" key="1">
    <source>
        <dbReference type="EMBL" id="KIR80334.1"/>
    </source>
</evidence>